<feature type="binding site" evidence="11">
    <location>
        <position position="202"/>
    </location>
    <ligand>
        <name>Mg(2+)</name>
        <dbReference type="ChEBI" id="CHEBI:18420"/>
    </ligand>
</feature>
<feature type="binding site" evidence="11">
    <location>
        <position position="254"/>
    </location>
    <ligand>
        <name>Mg(2+)</name>
        <dbReference type="ChEBI" id="CHEBI:18420"/>
    </ligand>
</feature>
<dbReference type="GO" id="GO:0003677">
    <property type="term" value="F:DNA binding"/>
    <property type="evidence" value="ECO:0007669"/>
    <property type="project" value="UniProtKB-UniRule"/>
</dbReference>
<keyword evidence="7 11" id="KW-0460">Magnesium</keyword>
<dbReference type="GO" id="GO:0005524">
    <property type="term" value="F:ATP binding"/>
    <property type="evidence" value="ECO:0007669"/>
    <property type="project" value="UniProtKB-KW"/>
</dbReference>
<comment type="cofactor">
    <cofactor evidence="2 11">
        <name>Mg(2+)</name>
        <dbReference type="ChEBI" id="CHEBI:18420"/>
    </cofactor>
</comment>
<proteinExistence type="inferred from homology"/>
<evidence type="ECO:0000256" key="12">
    <source>
        <dbReference type="PROSITE-ProRule" id="PRU01385"/>
    </source>
</evidence>
<evidence type="ECO:0000256" key="4">
    <source>
        <dbReference type="ARBA" id="ARBA00022723"/>
    </source>
</evidence>
<evidence type="ECO:0000256" key="1">
    <source>
        <dbReference type="ARBA" id="ARBA00000185"/>
    </source>
</evidence>
<feature type="domain" description="Type II DNA topoisomerase VI subunit A all-beta" evidence="14">
    <location>
        <begin position="145"/>
        <end position="194"/>
    </location>
</feature>
<dbReference type="GO" id="GO:0000287">
    <property type="term" value="F:magnesium ion binding"/>
    <property type="evidence" value="ECO:0007669"/>
    <property type="project" value="UniProtKB-UniRule"/>
</dbReference>
<reference evidence="16 17" key="1">
    <citation type="submission" date="2017-11" db="EMBL/GenBank/DDBJ databases">
        <title>Isolation and Characterization of Methanogenic Archaea from Saline Meromictic Lake at Siberia.</title>
        <authorList>
            <person name="Shen Y."/>
            <person name="Huang H.-H."/>
            <person name="Lai M.-C."/>
            <person name="Chen S.-C."/>
        </authorList>
    </citation>
    <scope>NUCLEOTIDE SEQUENCE [LARGE SCALE GENOMIC DNA]</scope>
    <source>
        <strain evidence="16 17">SY-01</strain>
    </source>
</reference>
<dbReference type="FunFam" id="3.40.1360.10:FF:000011">
    <property type="entry name" value="Type 2 DNA topoisomerase 6 subunit A"/>
    <property type="match status" value="1"/>
</dbReference>
<dbReference type="GO" id="GO:0003918">
    <property type="term" value="F:DNA topoisomerase type II (double strand cut, ATP-hydrolyzing) activity"/>
    <property type="evidence" value="ECO:0007669"/>
    <property type="project" value="UniProtKB-UniRule"/>
</dbReference>
<keyword evidence="8 11" id="KW-0799">Topoisomerase</keyword>
<protein>
    <recommendedName>
        <fullName evidence="11">Type 2 DNA topoisomerase 6 subunit A</fullName>
        <ecNumber evidence="11">5.6.2.2</ecNumber>
    </recommendedName>
    <alternativeName>
        <fullName evidence="11">Type II DNA topoisomerase VI subunit A</fullName>
    </alternativeName>
</protein>
<dbReference type="PROSITE" id="PS52041">
    <property type="entry name" value="TOPO_IIB"/>
    <property type="match status" value="1"/>
</dbReference>
<dbReference type="AlphaFoldDB" id="A0A4E0PTA0"/>
<feature type="domain" description="Spo11/DNA topoisomerase VI subunit A N-terminal" evidence="13">
    <location>
        <begin position="78"/>
        <end position="141"/>
    </location>
</feature>
<keyword evidence="5 11" id="KW-0547">Nucleotide-binding</keyword>
<keyword evidence="9 11" id="KW-0238">DNA-binding</keyword>
<organism evidence="16 17">
    <name type="scientific">Methanolobus halotolerans</name>
    <dbReference type="NCBI Taxonomy" id="2052935"/>
    <lineage>
        <taxon>Archaea</taxon>
        <taxon>Methanobacteriati</taxon>
        <taxon>Methanobacteriota</taxon>
        <taxon>Stenosarchaea group</taxon>
        <taxon>Methanomicrobia</taxon>
        <taxon>Methanosarcinales</taxon>
        <taxon>Methanosarcinaceae</taxon>
        <taxon>Methanolobus</taxon>
    </lineage>
</organism>
<dbReference type="EC" id="5.6.2.2" evidence="11"/>
<accession>A0A4E0PTA0</accession>
<dbReference type="Gene3D" id="1.10.10.10">
    <property type="entry name" value="Winged helix-like DNA-binding domain superfamily/Winged helix DNA-binding domain"/>
    <property type="match status" value="1"/>
</dbReference>
<dbReference type="InterPro" id="IPR036078">
    <property type="entry name" value="Spo11/TopoVI_A_sf"/>
</dbReference>
<feature type="active site" description="O-(5'-phospho-DNA)-tyrosine intermediate" evidence="11 12">
    <location>
        <position position="106"/>
    </location>
</feature>
<dbReference type="Gene3D" id="3.40.1360.10">
    <property type="match status" value="1"/>
</dbReference>
<dbReference type="NCBIfam" id="NF003332">
    <property type="entry name" value="PRK04342.1-1"/>
    <property type="match status" value="1"/>
</dbReference>
<evidence type="ECO:0000256" key="6">
    <source>
        <dbReference type="ARBA" id="ARBA00022840"/>
    </source>
</evidence>
<evidence type="ECO:0000313" key="16">
    <source>
        <dbReference type="EMBL" id="TGC07882.1"/>
    </source>
</evidence>
<evidence type="ECO:0000313" key="17">
    <source>
        <dbReference type="Proteomes" id="UP000297295"/>
    </source>
</evidence>
<comment type="similarity">
    <text evidence="3 11 12">Belongs to the TOP6A family.</text>
</comment>
<gene>
    <name evidence="11" type="primary">top6A</name>
    <name evidence="16" type="ORF">CUN85_10580</name>
</gene>
<dbReference type="Pfam" id="PF04406">
    <property type="entry name" value="TP6A_N"/>
    <property type="match status" value="1"/>
</dbReference>
<evidence type="ECO:0000256" key="9">
    <source>
        <dbReference type="ARBA" id="ARBA00023125"/>
    </source>
</evidence>
<evidence type="ECO:0000259" key="15">
    <source>
        <dbReference type="Pfam" id="PF21180"/>
    </source>
</evidence>
<comment type="caution">
    <text evidence="16">The sequence shown here is derived from an EMBL/GenBank/DDBJ whole genome shotgun (WGS) entry which is preliminary data.</text>
</comment>
<evidence type="ECO:0000256" key="2">
    <source>
        <dbReference type="ARBA" id="ARBA00001946"/>
    </source>
</evidence>
<dbReference type="GO" id="GO:0006265">
    <property type="term" value="P:DNA topological change"/>
    <property type="evidence" value="ECO:0007669"/>
    <property type="project" value="UniProtKB-UniRule"/>
</dbReference>
<evidence type="ECO:0000259" key="14">
    <source>
        <dbReference type="Pfam" id="PF20768"/>
    </source>
</evidence>
<evidence type="ECO:0000256" key="5">
    <source>
        <dbReference type="ARBA" id="ARBA00022741"/>
    </source>
</evidence>
<dbReference type="SUPFAM" id="SSF56726">
    <property type="entry name" value="DNA topoisomerase IV, alpha subunit"/>
    <property type="match status" value="1"/>
</dbReference>
<evidence type="ECO:0000256" key="10">
    <source>
        <dbReference type="ARBA" id="ARBA00023235"/>
    </source>
</evidence>
<dbReference type="GO" id="GO:0005694">
    <property type="term" value="C:chromosome"/>
    <property type="evidence" value="ECO:0007669"/>
    <property type="project" value="InterPro"/>
</dbReference>
<name>A0A4E0PTA0_9EURY</name>
<evidence type="ECO:0000256" key="11">
    <source>
        <dbReference type="HAMAP-Rule" id="MF_00132"/>
    </source>
</evidence>
<keyword evidence="10 11" id="KW-0413">Isomerase</keyword>
<dbReference type="PRINTS" id="PR01552">
    <property type="entry name" value="TPISMRASE6A"/>
</dbReference>
<feature type="domain" description="Topoisomerase 6 subunit A/Spo11 TOPRIM" evidence="15">
    <location>
        <begin position="197"/>
        <end position="363"/>
    </location>
</feature>
<comment type="function">
    <text evidence="11">Relaxes both positive and negative superturns and exhibits a strong decatenase activity.</text>
</comment>
<sequence length="369" mass="42221">MAGKLSQQKKEHDGIAKNRLLGMAEKFYNQFLEGAVPSVNLPTRTKKNIEYCDESDVWVYGDRETERSAKTVKGAFQLLKTTHVVDFIVKNHLGQNRGSTLRELYYISENWDIAKFREQPESDRLIEDLEIISGLQREYFHMRPEEDGATMFGPIKIREETNRGDRVIHCQEDIGESGYQIPFNVENIEFLDHDADFIIAVETGGMYARLIENGFDEKFNAILVHLKGQPARSTRRLIKRMNDELNIPVTVFTDGDPWSYRIFASVAYGAIKSAHLSEHMATPGAHFVGVQPSDIVEYELSTDKLTDKDVSALRSELTDPRFESEYWKEQINLQLDINKKAEQQAFAGKGLDFVTETYLPDRLTELGVI</sequence>
<comment type="catalytic activity">
    <reaction evidence="1 11 12">
        <text>ATP-dependent breakage, passage and rejoining of double-stranded DNA.</text>
        <dbReference type="EC" id="5.6.2.2"/>
    </reaction>
</comment>
<dbReference type="Pfam" id="PF21180">
    <property type="entry name" value="TOP6A-Spo11_Toprim"/>
    <property type="match status" value="1"/>
</dbReference>
<dbReference type="InterPro" id="IPR049333">
    <property type="entry name" value="Topo_VI_alpha"/>
</dbReference>
<keyword evidence="6 11" id="KW-0067">ATP-binding</keyword>
<dbReference type="PANTHER" id="PTHR10848:SF0">
    <property type="entry name" value="MEIOTIC RECOMBINATION PROTEIN SPO11"/>
    <property type="match status" value="1"/>
</dbReference>
<dbReference type="EMBL" id="PGGK01000013">
    <property type="protein sequence ID" value="TGC07882.1"/>
    <property type="molecule type" value="Genomic_DNA"/>
</dbReference>
<evidence type="ECO:0000256" key="7">
    <source>
        <dbReference type="ARBA" id="ARBA00022842"/>
    </source>
</evidence>
<keyword evidence="17" id="KW-1185">Reference proteome</keyword>
<comment type="subunit">
    <text evidence="11">Homodimer. Heterotetramer of two Top6A and two Top6B chains.</text>
</comment>
<evidence type="ECO:0000256" key="3">
    <source>
        <dbReference type="ARBA" id="ARBA00006559"/>
    </source>
</evidence>
<dbReference type="InterPro" id="IPR036388">
    <property type="entry name" value="WH-like_DNA-bd_sf"/>
</dbReference>
<dbReference type="Proteomes" id="UP000297295">
    <property type="component" value="Unassembled WGS sequence"/>
</dbReference>
<dbReference type="RefSeq" id="WP_135390276.1">
    <property type="nucleotide sequence ID" value="NZ_PGGK01000013.1"/>
</dbReference>
<dbReference type="Pfam" id="PF20768">
    <property type="entry name" value="Topo_VI_alpha"/>
    <property type="match status" value="1"/>
</dbReference>
<dbReference type="InterPro" id="IPR013049">
    <property type="entry name" value="Spo11/TopoVI_A_N"/>
</dbReference>
<dbReference type="PANTHER" id="PTHR10848">
    <property type="entry name" value="MEIOTIC RECOMBINATION PROTEIN SPO11"/>
    <property type="match status" value="1"/>
</dbReference>
<keyword evidence="4 11" id="KW-0479">Metal-binding</keyword>
<dbReference type="GO" id="GO:0006260">
    <property type="term" value="P:DNA replication"/>
    <property type="evidence" value="ECO:0007669"/>
    <property type="project" value="UniProtKB-UniRule"/>
</dbReference>
<dbReference type="CDD" id="cd00223">
    <property type="entry name" value="TOPRIM_TopoIIB_SPO"/>
    <property type="match status" value="1"/>
</dbReference>
<dbReference type="InterPro" id="IPR004085">
    <property type="entry name" value="TopoVI_A"/>
</dbReference>
<dbReference type="HAMAP" id="MF_00132">
    <property type="entry name" value="Top6A"/>
    <property type="match status" value="1"/>
</dbReference>
<dbReference type="PRINTS" id="PR01550">
    <property type="entry name" value="TOP6AFAMILY"/>
</dbReference>
<evidence type="ECO:0000256" key="8">
    <source>
        <dbReference type="ARBA" id="ARBA00023029"/>
    </source>
</evidence>
<dbReference type="OrthoDB" id="5866at2157"/>
<dbReference type="InterPro" id="IPR002815">
    <property type="entry name" value="Spo11/TopoVI_A"/>
</dbReference>
<dbReference type="InterPro" id="IPR034136">
    <property type="entry name" value="TOPRIM_Topo6A/Spo11"/>
</dbReference>
<evidence type="ECO:0000259" key="13">
    <source>
        <dbReference type="Pfam" id="PF04406"/>
    </source>
</evidence>